<dbReference type="EMBL" id="CP104965">
    <property type="protein sequence ID" value="UXN69864.1"/>
    <property type="molecule type" value="Genomic_DNA"/>
</dbReference>
<accession>A0ABY6CC84</accession>
<reference evidence="1 2" key="1">
    <citation type="submission" date="2022-09" db="EMBL/GenBank/DDBJ databases">
        <title>Interaction between co-microsymbionts with complementary sets of symbiotic genes in legume-rhizobium systems.</title>
        <authorList>
            <person name="Safronova V."/>
            <person name="Sazanova A."/>
            <person name="Afonin A."/>
            <person name="Chirak E."/>
        </authorList>
    </citation>
    <scope>NUCLEOTIDE SEQUENCE [LARGE SCALE GENOMIC DNA]</scope>
    <source>
        <strain evidence="1 2">A18/4-1</strain>
    </source>
</reference>
<dbReference type="InterPro" id="IPR019587">
    <property type="entry name" value="Polyketide_cyclase/dehydratase"/>
</dbReference>
<keyword evidence="2" id="KW-1185">Reference proteome</keyword>
<evidence type="ECO:0000313" key="1">
    <source>
        <dbReference type="EMBL" id="UXN69864.1"/>
    </source>
</evidence>
<dbReference type="RefSeq" id="WP_262168531.1">
    <property type="nucleotide sequence ID" value="NZ_CP104965.1"/>
</dbReference>
<dbReference type="InterPro" id="IPR023393">
    <property type="entry name" value="START-like_dom_sf"/>
</dbReference>
<dbReference type="SUPFAM" id="SSF55961">
    <property type="entry name" value="Bet v1-like"/>
    <property type="match status" value="1"/>
</dbReference>
<organism evidence="1 2">
    <name type="scientific">Devosia neptuniae</name>
    <dbReference type="NCBI Taxonomy" id="191302"/>
    <lineage>
        <taxon>Bacteria</taxon>
        <taxon>Pseudomonadati</taxon>
        <taxon>Pseudomonadota</taxon>
        <taxon>Alphaproteobacteria</taxon>
        <taxon>Hyphomicrobiales</taxon>
        <taxon>Devosiaceae</taxon>
        <taxon>Devosia</taxon>
    </lineage>
</organism>
<evidence type="ECO:0000313" key="2">
    <source>
        <dbReference type="Proteomes" id="UP001061862"/>
    </source>
</evidence>
<dbReference type="Proteomes" id="UP001061862">
    <property type="component" value="Chromosome"/>
</dbReference>
<protein>
    <submittedName>
        <fullName evidence="1">SRPBCC family protein</fullName>
    </submittedName>
</protein>
<dbReference type="Gene3D" id="3.30.530.20">
    <property type="match status" value="1"/>
</dbReference>
<proteinExistence type="predicted"/>
<dbReference type="Pfam" id="PF10604">
    <property type="entry name" value="Polyketide_cyc2"/>
    <property type="match status" value="1"/>
</dbReference>
<sequence length="159" mass="17149">MEMQQPTSHELLALAGEIDNHAPVQAVGSIVVEAPVDRVWVVLSDVTNWPAIRADINTVSRAEAAAPGGVFTWRTGEVVVTSRFAIVDPERRLTWTTTAPGLAAVHVYAFELLGPALTRISAAESMDGPIVAAVQLNNSQLAERIQSWLIGIKNFAERP</sequence>
<gene>
    <name evidence="1" type="ORF">N8A98_22085</name>
</gene>
<name>A0ABY6CC84_9HYPH</name>